<evidence type="ECO:0000256" key="1">
    <source>
        <dbReference type="SAM" id="Coils"/>
    </source>
</evidence>
<organism evidence="3 4">
    <name type="scientific">Calothrix parasitica NIES-267</name>
    <dbReference type="NCBI Taxonomy" id="1973488"/>
    <lineage>
        <taxon>Bacteria</taxon>
        <taxon>Bacillati</taxon>
        <taxon>Cyanobacteriota</taxon>
        <taxon>Cyanophyceae</taxon>
        <taxon>Nostocales</taxon>
        <taxon>Calotrichaceae</taxon>
        <taxon>Calothrix</taxon>
    </lineage>
</organism>
<name>A0A1Z4LPK4_9CYAN</name>
<keyword evidence="4" id="KW-1185">Reference proteome</keyword>
<accession>A0A1Z4LPK4</accession>
<dbReference type="CDD" id="cd09742">
    <property type="entry name" value="Csm6_III-A"/>
    <property type="match status" value="1"/>
</dbReference>
<protein>
    <recommendedName>
        <fullName evidence="2">CRISPR system ring nuclease SSO1393-like domain-containing protein</fullName>
    </recommendedName>
</protein>
<dbReference type="OrthoDB" id="9772362at2"/>
<feature type="coiled-coil region" evidence="1">
    <location>
        <begin position="50"/>
        <end position="77"/>
    </location>
</feature>
<reference evidence="3 4" key="1">
    <citation type="submission" date="2017-06" db="EMBL/GenBank/DDBJ databases">
        <title>Genome sequencing of cyanobaciteial culture collection at National Institute for Environmental Studies (NIES).</title>
        <authorList>
            <person name="Hirose Y."/>
            <person name="Shimura Y."/>
            <person name="Fujisawa T."/>
            <person name="Nakamura Y."/>
            <person name="Kawachi M."/>
        </authorList>
    </citation>
    <scope>NUCLEOTIDE SEQUENCE [LARGE SCALE GENOMIC DNA]</scope>
    <source>
        <strain evidence="3 4">NIES-267</strain>
    </source>
</reference>
<feature type="domain" description="CRISPR system ring nuclease SSO1393-like" evidence="2">
    <location>
        <begin position="76"/>
        <end position="212"/>
    </location>
</feature>
<dbReference type="Gene3D" id="1.10.196.30">
    <property type="match status" value="1"/>
</dbReference>
<evidence type="ECO:0000313" key="4">
    <source>
        <dbReference type="Proteomes" id="UP000218418"/>
    </source>
</evidence>
<dbReference type="InterPro" id="IPR013442">
    <property type="entry name" value="SSO1393-like"/>
</dbReference>
<dbReference type="EMBL" id="AP018227">
    <property type="protein sequence ID" value="BAY83094.1"/>
    <property type="molecule type" value="Genomic_DNA"/>
</dbReference>
<dbReference type="AlphaFoldDB" id="A0A1Z4LPK4"/>
<evidence type="ECO:0000313" key="3">
    <source>
        <dbReference type="EMBL" id="BAY83094.1"/>
    </source>
</evidence>
<gene>
    <name evidence="3" type="ORF">NIES267_25800</name>
</gene>
<dbReference type="Proteomes" id="UP000218418">
    <property type="component" value="Chromosome"/>
</dbReference>
<keyword evidence="1" id="KW-0175">Coiled coil</keyword>
<sequence>MKTLVISTVGTSLLTNCIDQDIDPDNWLKRLQDTANYTEDEINKHCEDVLATITELNQRAEEKLYNKETEISEIRETCAELNGIYGLYDEKLEQGISDTHILITTDTAQGRITSKLIEKFLQDNKLKNTTTCIQPQLSLKSSTAFKEGMAKVIPYIRDTIEGFQKNQYQIYFNLVGGFKALQGYFNTIGMFYANEIIYVFEGSNEVIKIPRLPIKVDIEKIEPFKVQLAMMEQGDVYKSWEKLKDIPRDWLLEDGQEMTLSTWGQLIWSQCKEELLSNNLLKFPKISYKDSFIDDLKKIDNNLEEKLKLQEVIAKVAIFLQKSNGDTSPLKNDNGLQYDKYTNMKGDIAHFRVTKGIRVSCTSSNNNLLLHRYGKEPVVNKNPY</sequence>
<dbReference type="Pfam" id="PF09651">
    <property type="entry name" value="Cas_APE2256"/>
    <property type="match status" value="1"/>
</dbReference>
<evidence type="ECO:0000259" key="2">
    <source>
        <dbReference type="Pfam" id="PF09651"/>
    </source>
</evidence>
<dbReference type="Gene3D" id="3.40.50.10770">
    <property type="entry name" value="Hypothetical protein VC1899 like domain (Restriction endonuclease-like)"/>
    <property type="match status" value="1"/>
</dbReference>
<proteinExistence type="predicted"/>
<dbReference type="NCBIfam" id="TIGR02619">
    <property type="entry name" value="putative CRISPR-associated protein, APE2256 family"/>
    <property type="match status" value="1"/>
</dbReference>